<gene>
    <name evidence="12" type="ORF">J2S20_001841</name>
</gene>
<evidence type="ECO:0000256" key="3">
    <source>
        <dbReference type="ARBA" id="ARBA00022485"/>
    </source>
</evidence>
<dbReference type="Pfam" id="PF13187">
    <property type="entry name" value="Fer4_9"/>
    <property type="match status" value="1"/>
</dbReference>
<evidence type="ECO:0000256" key="2">
    <source>
        <dbReference type="ARBA" id="ARBA00009777"/>
    </source>
</evidence>
<keyword evidence="8" id="KW-0411">Iron-sulfur</keyword>
<dbReference type="NCBIfam" id="TIGR02494">
    <property type="entry name" value="PFLE_PFLC"/>
    <property type="match status" value="1"/>
</dbReference>
<dbReference type="SFLD" id="SFLDG01118">
    <property type="entry name" value="activating_enzymes__group_2"/>
    <property type="match status" value="1"/>
</dbReference>
<organism evidence="12 13">
    <name type="scientific">Moryella indoligenes</name>
    <dbReference type="NCBI Taxonomy" id="371674"/>
    <lineage>
        <taxon>Bacteria</taxon>
        <taxon>Bacillati</taxon>
        <taxon>Bacillota</taxon>
        <taxon>Clostridia</taxon>
        <taxon>Lachnospirales</taxon>
        <taxon>Lachnospiraceae</taxon>
        <taxon>Moryella</taxon>
    </lineage>
</organism>
<dbReference type="EC" id="1.97.1.4" evidence="12"/>
<evidence type="ECO:0000256" key="7">
    <source>
        <dbReference type="ARBA" id="ARBA00023004"/>
    </source>
</evidence>
<reference evidence="12" key="1">
    <citation type="submission" date="2023-07" db="EMBL/GenBank/DDBJ databases">
        <title>Genomic Encyclopedia of Type Strains, Phase IV (KMG-IV): sequencing the most valuable type-strain genomes for metagenomic binning, comparative biology and taxonomic classification.</title>
        <authorList>
            <person name="Goeker M."/>
        </authorList>
    </citation>
    <scope>NUCLEOTIDE SEQUENCE</scope>
    <source>
        <strain evidence="12">DSM 19659</strain>
    </source>
</reference>
<dbReference type="Gene3D" id="3.20.20.70">
    <property type="entry name" value="Aldolase class I"/>
    <property type="match status" value="1"/>
</dbReference>
<dbReference type="InterPro" id="IPR034457">
    <property type="entry name" value="Organic_radical-activating"/>
</dbReference>
<dbReference type="PANTHER" id="PTHR30352">
    <property type="entry name" value="PYRUVATE FORMATE-LYASE-ACTIVATING ENZYME"/>
    <property type="match status" value="1"/>
</dbReference>
<name>A0AAE4ALZ9_9FIRM</name>
<keyword evidence="13" id="KW-1185">Reference proteome</keyword>
<dbReference type="SUPFAM" id="SSF54862">
    <property type="entry name" value="4Fe-4S ferredoxins"/>
    <property type="match status" value="1"/>
</dbReference>
<dbReference type="PROSITE" id="PS01087">
    <property type="entry name" value="RADICAL_ACTIVATING"/>
    <property type="match status" value="1"/>
</dbReference>
<dbReference type="EMBL" id="JAUSTO010000012">
    <property type="protein sequence ID" value="MDQ0153132.1"/>
    <property type="molecule type" value="Genomic_DNA"/>
</dbReference>
<dbReference type="PROSITE" id="PS51918">
    <property type="entry name" value="RADICAL_SAM"/>
    <property type="match status" value="1"/>
</dbReference>
<dbReference type="PIRSF" id="PIRSF000371">
    <property type="entry name" value="PFL_act_enz"/>
    <property type="match status" value="1"/>
</dbReference>
<comment type="cofactor">
    <cofactor evidence="1">
        <name>[4Fe-4S] cluster</name>
        <dbReference type="ChEBI" id="CHEBI:49883"/>
    </cofactor>
</comment>
<keyword evidence="7" id="KW-0408">Iron</keyword>
<dbReference type="InterPro" id="IPR017896">
    <property type="entry name" value="4Fe4S_Fe-S-bd"/>
</dbReference>
<evidence type="ECO:0000256" key="1">
    <source>
        <dbReference type="ARBA" id="ARBA00001966"/>
    </source>
</evidence>
<keyword evidence="12" id="KW-0456">Lyase</keyword>
<evidence type="ECO:0000259" key="11">
    <source>
        <dbReference type="PROSITE" id="PS51918"/>
    </source>
</evidence>
<dbReference type="Pfam" id="PF04055">
    <property type="entry name" value="Radical_SAM"/>
    <property type="match status" value="1"/>
</dbReference>
<dbReference type="PROSITE" id="PS00198">
    <property type="entry name" value="4FE4S_FER_1"/>
    <property type="match status" value="1"/>
</dbReference>
<evidence type="ECO:0000256" key="8">
    <source>
        <dbReference type="ARBA" id="ARBA00023014"/>
    </source>
</evidence>
<keyword evidence="6 12" id="KW-0560">Oxidoreductase</keyword>
<evidence type="ECO:0000256" key="9">
    <source>
        <dbReference type="ARBA" id="ARBA00047365"/>
    </source>
</evidence>
<comment type="caution">
    <text evidence="12">The sequence shown here is derived from an EMBL/GenBank/DDBJ whole genome shotgun (WGS) entry which is preliminary data.</text>
</comment>
<feature type="domain" description="Radical SAM core" evidence="11">
    <location>
        <begin position="15"/>
        <end position="300"/>
    </location>
</feature>
<dbReference type="PROSITE" id="PS51379">
    <property type="entry name" value="4FE4S_FER_2"/>
    <property type="match status" value="2"/>
</dbReference>
<dbReference type="InterPro" id="IPR058240">
    <property type="entry name" value="rSAM_sf"/>
</dbReference>
<dbReference type="InterPro" id="IPR017900">
    <property type="entry name" value="4Fe4S_Fe_S_CS"/>
</dbReference>
<dbReference type="AlphaFoldDB" id="A0AAE4ALZ9"/>
<feature type="domain" description="4Fe-4S ferredoxin-type" evidence="10">
    <location>
        <begin position="77"/>
        <end position="106"/>
    </location>
</feature>
<keyword evidence="3" id="KW-0004">4Fe-4S</keyword>
<comment type="similarity">
    <text evidence="2">Belongs to the organic radical-activating enzymes family.</text>
</comment>
<keyword evidence="4" id="KW-0949">S-adenosyl-L-methionine</keyword>
<dbReference type="GO" id="GO:0046872">
    <property type="term" value="F:metal ion binding"/>
    <property type="evidence" value="ECO:0007669"/>
    <property type="project" value="UniProtKB-KW"/>
</dbReference>
<dbReference type="InterPro" id="IPR012839">
    <property type="entry name" value="Organic_radical_activase"/>
</dbReference>
<dbReference type="InterPro" id="IPR040074">
    <property type="entry name" value="BssD/PflA/YjjW"/>
</dbReference>
<accession>A0AAE4ALZ9</accession>
<dbReference type="GO" id="GO:0016829">
    <property type="term" value="F:lyase activity"/>
    <property type="evidence" value="ECO:0007669"/>
    <property type="project" value="UniProtKB-KW"/>
</dbReference>
<keyword evidence="12" id="KW-0670">Pyruvate</keyword>
<sequence length="306" mass="34647">MAEPIIFNIQKFSVHDGDGIRTTVFFKGCPLRCLWCHNPESQRYKKELVFHHDKCTACGRCVPACPRHCNVLDTSGPELRFDRTACETCGACEEVCLASAREVCGGSYSMDELVKKAARDKLFYDQSGGGVTLSGGEVMAQDMDYVEELCRRLHEQGIRVYIDTSGCCPYENLKRVLPYTDIFLYDIKAMDPEVHRRFTGVDNALILENLKRLSDDGAGIYIRIPTVGGVNADDSFMNALIDFLKQNRIRVQEISLLPYHDFGKGKYANLDRSYDEELMWAPTSEEMEHFKDLFEKAGYERIAIGG</sequence>
<feature type="domain" description="4Fe-4S ferredoxin-type" evidence="10">
    <location>
        <begin position="46"/>
        <end position="75"/>
    </location>
</feature>
<dbReference type="PANTHER" id="PTHR30352:SF4">
    <property type="entry name" value="PYRUVATE FORMATE-LYASE 2-ACTIVATING ENZYME"/>
    <property type="match status" value="1"/>
</dbReference>
<comment type="catalytic activity">
    <reaction evidence="9">
        <text>glycyl-[protein] + reduced [flavodoxin] + S-adenosyl-L-methionine = glycin-2-yl radical-[protein] + semiquinone [flavodoxin] + 5'-deoxyadenosine + L-methionine + H(+)</text>
        <dbReference type="Rhea" id="RHEA:61976"/>
        <dbReference type="Rhea" id="RHEA-COMP:10622"/>
        <dbReference type="Rhea" id="RHEA-COMP:14480"/>
        <dbReference type="Rhea" id="RHEA-COMP:15993"/>
        <dbReference type="Rhea" id="RHEA-COMP:15994"/>
        <dbReference type="ChEBI" id="CHEBI:15378"/>
        <dbReference type="ChEBI" id="CHEBI:17319"/>
        <dbReference type="ChEBI" id="CHEBI:29947"/>
        <dbReference type="ChEBI" id="CHEBI:32722"/>
        <dbReference type="ChEBI" id="CHEBI:57618"/>
        <dbReference type="ChEBI" id="CHEBI:57844"/>
        <dbReference type="ChEBI" id="CHEBI:59789"/>
        <dbReference type="ChEBI" id="CHEBI:140311"/>
    </reaction>
</comment>
<dbReference type="Proteomes" id="UP001241537">
    <property type="component" value="Unassembled WGS sequence"/>
</dbReference>
<dbReference type="InterPro" id="IPR013785">
    <property type="entry name" value="Aldolase_TIM"/>
</dbReference>
<evidence type="ECO:0000313" key="13">
    <source>
        <dbReference type="Proteomes" id="UP001241537"/>
    </source>
</evidence>
<dbReference type="GO" id="GO:0051539">
    <property type="term" value="F:4 iron, 4 sulfur cluster binding"/>
    <property type="evidence" value="ECO:0007669"/>
    <property type="project" value="UniProtKB-KW"/>
</dbReference>
<dbReference type="SFLD" id="SFLDS00029">
    <property type="entry name" value="Radical_SAM"/>
    <property type="match status" value="1"/>
</dbReference>
<dbReference type="SUPFAM" id="SSF102114">
    <property type="entry name" value="Radical SAM enzymes"/>
    <property type="match status" value="1"/>
</dbReference>
<dbReference type="InterPro" id="IPR007197">
    <property type="entry name" value="rSAM"/>
</dbReference>
<evidence type="ECO:0000313" key="12">
    <source>
        <dbReference type="EMBL" id="MDQ0153132.1"/>
    </source>
</evidence>
<dbReference type="GO" id="GO:0043365">
    <property type="term" value="F:[formate-C-acetyltransferase]-activating enzyme activity"/>
    <property type="evidence" value="ECO:0007669"/>
    <property type="project" value="UniProtKB-EC"/>
</dbReference>
<dbReference type="Pfam" id="PF13353">
    <property type="entry name" value="Fer4_12"/>
    <property type="match status" value="1"/>
</dbReference>
<protein>
    <submittedName>
        <fullName evidence="12">Pyruvate formate lyase activating enzyme</fullName>
        <ecNumber evidence="12">1.97.1.4</ecNumber>
    </submittedName>
</protein>
<evidence type="ECO:0000256" key="4">
    <source>
        <dbReference type="ARBA" id="ARBA00022691"/>
    </source>
</evidence>
<evidence type="ECO:0000256" key="6">
    <source>
        <dbReference type="ARBA" id="ARBA00023002"/>
    </source>
</evidence>
<dbReference type="Gene3D" id="3.30.70.20">
    <property type="match status" value="1"/>
</dbReference>
<evidence type="ECO:0000256" key="5">
    <source>
        <dbReference type="ARBA" id="ARBA00022723"/>
    </source>
</evidence>
<dbReference type="InterPro" id="IPR001989">
    <property type="entry name" value="Radical_activat_CS"/>
</dbReference>
<keyword evidence="5" id="KW-0479">Metal-binding</keyword>
<evidence type="ECO:0000259" key="10">
    <source>
        <dbReference type="PROSITE" id="PS51379"/>
    </source>
</evidence>
<dbReference type="SFLD" id="SFLDG01066">
    <property type="entry name" value="organic_radical-activating_enz"/>
    <property type="match status" value="1"/>
</dbReference>
<dbReference type="RefSeq" id="WP_307255126.1">
    <property type="nucleotide sequence ID" value="NZ_JAUSTO010000012.1"/>
</dbReference>
<proteinExistence type="inferred from homology"/>